<feature type="compositionally biased region" description="Basic and acidic residues" evidence="1">
    <location>
        <begin position="435"/>
        <end position="448"/>
    </location>
</feature>
<feature type="compositionally biased region" description="Basic and acidic residues" evidence="1">
    <location>
        <begin position="313"/>
        <end position="325"/>
    </location>
</feature>
<dbReference type="PATRIC" id="fig|631454.5.peg.559"/>
<feature type="transmembrane region" description="Helical" evidence="2">
    <location>
        <begin position="16"/>
        <end position="36"/>
    </location>
</feature>
<name>V4RUN1_9HYPH</name>
<feature type="compositionally biased region" description="Pro residues" evidence="1">
    <location>
        <begin position="453"/>
        <end position="464"/>
    </location>
</feature>
<organism evidence="3 4">
    <name type="scientific">Lutibaculum baratangense AMV1</name>
    <dbReference type="NCBI Taxonomy" id="631454"/>
    <lineage>
        <taxon>Bacteria</taxon>
        <taxon>Pseudomonadati</taxon>
        <taxon>Pseudomonadota</taxon>
        <taxon>Alphaproteobacteria</taxon>
        <taxon>Hyphomicrobiales</taxon>
        <taxon>Tepidamorphaceae</taxon>
        <taxon>Lutibaculum</taxon>
    </lineage>
</organism>
<evidence type="ECO:0000313" key="4">
    <source>
        <dbReference type="Proteomes" id="UP000017819"/>
    </source>
</evidence>
<gene>
    <name evidence="3" type="ORF">N177_0569</name>
</gene>
<dbReference type="PANTHER" id="PTHR38766:SF1">
    <property type="entry name" value="FLAGELLAR PROTEIN FLIO"/>
    <property type="match status" value="1"/>
</dbReference>
<protein>
    <recommendedName>
        <fullName evidence="5">Flagellar biosynthesis protein FliO</fullName>
    </recommendedName>
</protein>
<feature type="compositionally biased region" description="Low complexity" evidence="1">
    <location>
        <begin position="326"/>
        <end position="342"/>
    </location>
</feature>
<dbReference type="eggNOG" id="COG3115">
    <property type="taxonomic scope" value="Bacteria"/>
</dbReference>
<keyword evidence="2" id="KW-1133">Transmembrane helix</keyword>
<feature type="compositionally biased region" description="Low complexity" evidence="1">
    <location>
        <begin position="149"/>
        <end position="167"/>
    </location>
</feature>
<dbReference type="Proteomes" id="UP000017819">
    <property type="component" value="Unassembled WGS sequence"/>
</dbReference>
<accession>V4RUN1</accession>
<evidence type="ECO:0000256" key="1">
    <source>
        <dbReference type="SAM" id="MobiDB-lite"/>
    </source>
</evidence>
<comment type="caution">
    <text evidence="3">The sequence shown here is derived from an EMBL/GenBank/DDBJ whole genome shotgun (WGS) entry which is preliminary data.</text>
</comment>
<dbReference type="AlphaFoldDB" id="V4RUN1"/>
<evidence type="ECO:0000256" key="2">
    <source>
        <dbReference type="SAM" id="Phobius"/>
    </source>
</evidence>
<keyword evidence="2" id="KW-0812">Transmembrane</keyword>
<feature type="compositionally biased region" description="Low complexity" evidence="1">
    <location>
        <begin position="482"/>
        <end position="507"/>
    </location>
</feature>
<dbReference type="STRING" id="631454.N177_0569"/>
<feature type="compositionally biased region" description="Low complexity" evidence="1">
    <location>
        <begin position="295"/>
        <end position="312"/>
    </location>
</feature>
<keyword evidence="4" id="KW-1185">Reference proteome</keyword>
<reference evidence="3 4" key="1">
    <citation type="journal article" date="2014" name="Genome Announc.">
        <title>Draft Genome Sequence of Lutibaculum baratangense Strain AMV1T, Isolated from a Mud Volcano in Andamans, India.</title>
        <authorList>
            <person name="Singh A."/>
            <person name="Sreenivas A."/>
            <person name="Sathyanarayana Reddy G."/>
            <person name="Pinnaka A.K."/>
            <person name="Shivaji S."/>
        </authorList>
    </citation>
    <scope>NUCLEOTIDE SEQUENCE [LARGE SCALE GENOMIC DNA]</scope>
    <source>
        <strain evidence="3 4">AMV1</strain>
    </source>
</reference>
<evidence type="ECO:0000313" key="3">
    <source>
        <dbReference type="EMBL" id="ESR26785.1"/>
    </source>
</evidence>
<sequence>MEFLEQLLDVELGLPARFFIAFVFVLLLIALTAWIIRRLAAGRSALMGLRTRQHRITVIDSAGVDAKRRLVLVRWDNTEHLLLVGGQTDIVVDSNGRRVAAADVADVRAPAMAGDDQMRSMPQRQPDMTPPRQTPPRPTAPAPRPQAPAAPEARAEPRVAPAAPAAPDRSRAAGSPTSSRSEAEDTQRQRPSPFAALKRVATVGRGSKESAAEASGGAEGSSGRPSPRYPGPQAPSQTPPRQPAQTVPFPGPAQAEESPRAPAAEPPAGSRQPEHLEAMATRLEAALRRPGGEGPAATPSAPDDAAAGSPASRRPETARPARAESGEGLAGAPGRAPRAAEQAAEEPRSERVEPSLTPVARRPAPPSPADAAAPREPAKQHGEASGPARAVEGRPVEERRESAREAPGNPFASQRAAQPAQPSPPRPAEEASATPRERPDTPARDEPAARAPAPRPAEPAAPRPAKPEEPAGGQPRQKPAEIDLAAAMAAELKLEPFAARRPAAAKPPEAESSEPAREGPAQAQRPAPQPAPRQAPESEAAQDTPKPQAPSDKENKPKDEDDEFNIYEQILKRDG</sequence>
<feature type="region of interest" description="Disordered" evidence="1">
    <location>
        <begin position="108"/>
        <end position="575"/>
    </location>
</feature>
<feature type="compositionally biased region" description="Pro residues" evidence="1">
    <location>
        <begin position="128"/>
        <end position="148"/>
    </location>
</feature>
<dbReference type="InterPro" id="IPR052205">
    <property type="entry name" value="FliO/MopB"/>
</dbReference>
<feature type="compositionally biased region" description="Basic and acidic residues" evidence="1">
    <location>
        <begin position="391"/>
        <end position="404"/>
    </location>
</feature>
<dbReference type="OrthoDB" id="8456606at2"/>
<dbReference type="PANTHER" id="PTHR38766">
    <property type="entry name" value="FLAGELLAR PROTEIN FLIO"/>
    <property type="match status" value="1"/>
</dbReference>
<dbReference type="RefSeq" id="WP_023430718.1">
    <property type="nucleotide sequence ID" value="NZ_AWXZ01000013.1"/>
</dbReference>
<dbReference type="EMBL" id="AWXZ01000013">
    <property type="protein sequence ID" value="ESR26785.1"/>
    <property type="molecule type" value="Genomic_DNA"/>
</dbReference>
<evidence type="ECO:0008006" key="5">
    <source>
        <dbReference type="Google" id="ProtNLM"/>
    </source>
</evidence>
<feature type="compositionally biased region" description="Low complexity" evidence="1">
    <location>
        <begin position="212"/>
        <end position="226"/>
    </location>
</feature>
<keyword evidence="2" id="KW-0472">Membrane</keyword>
<proteinExistence type="predicted"/>
<feature type="compositionally biased region" description="Pro residues" evidence="1">
    <location>
        <begin position="227"/>
        <end position="242"/>
    </location>
</feature>
<feature type="compositionally biased region" description="Low complexity" evidence="1">
    <location>
        <begin position="252"/>
        <end position="268"/>
    </location>
</feature>